<keyword evidence="1" id="KW-0472">Membrane</keyword>
<accession>A0A392NUY2</accession>
<dbReference type="PANTHER" id="PTHR33430:SF7">
    <property type="entry name" value="OS07G0240400 PROTEIN"/>
    <property type="match status" value="1"/>
</dbReference>
<feature type="transmembrane region" description="Helical" evidence="1">
    <location>
        <begin position="110"/>
        <end position="127"/>
    </location>
</feature>
<keyword evidence="1" id="KW-0812">Transmembrane</keyword>
<keyword evidence="1" id="KW-1133">Transmembrane helix</keyword>
<evidence type="ECO:0000313" key="3">
    <source>
        <dbReference type="Proteomes" id="UP000265520"/>
    </source>
</evidence>
<keyword evidence="3" id="KW-1185">Reference proteome</keyword>
<feature type="transmembrane region" description="Helical" evidence="1">
    <location>
        <begin position="147"/>
        <end position="169"/>
    </location>
</feature>
<comment type="caution">
    <text evidence="2">The sequence shown here is derived from an EMBL/GenBank/DDBJ whole genome shotgun (WGS) entry which is preliminary data.</text>
</comment>
<proteinExistence type="predicted"/>
<evidence type="ECO:0000256" key="1">
    <source>
        <dbReference type="SAM" id="Phobius"/>
    </source>
</evidence>
<feature type="transmembrane region" description="Helical" evidence="1">
    <location>
        <begin position="70"/>
        <end position="90"/>
    </location>
</feature>
<dbReference type="PANTHER" id="PTHR33430">
    <property type="entry name" value="MATERNAL EFFECT EMBRYO ARREST PROTEIN"/>
    <property type="match status" value="1"/>
</dbReference>
<reference evidence="2 3" key="1">
    <citation type="journal article" date="2018" name="Front. Plant Sci.">
        <title>Red Clover (Trifolium pratense) and Zigzag Clover (T. medium) - A Picture of Genomic Similarities and Differences.</title>
        <authorList>
            <person name="Dluhosova J."/>
            <person name="Istvanek J."/>
            <person name="Nedelnik J."/>
            <person name="Repkova J."/>
        </authorList>
    </citation>
    <scope>NUCLEOTIDE SEQUENCE [LARGE SCALE GENOMIC DNA]</scope>
    <source>
        <strain evidence="3">cv. 10/8</strain>
        <tissue evidence="2">Leaf</tissue>
    </source>
</reference>
<sequence length="170" mass="17886">MASPPITTATAATTTTVNIGTLDSTIIKSLFAVAVFLSLALNPNPIPFDTLASASDQACYPTVNMVRDLVFSQFYALSTFIFSAITSFSLRNIKGSLLGIPRTIRLMSDIGFIVGVIYLLSAIVSLAEMKFGKISCGSSVTLTAVAPLLILAPFSLLIFMGSSIVAYMAG</sequence>
<name>A0A392NUY2_9FABA</name>
<dbReference type="AlphaFoldDB" id="A0A392NUY2"/>
<evidence type="ECO:0000313" key="2">
    <source>
        <dbReference type="EMBL" id="MCI03020.1"/>
    </source>
</evidence>
<dbReference type="Proteomes" id="UP000265520">
    <property type="component" value="Unassembled WGS sequence"/>
</dbReference>
<protein>
    <submittedName>
        <fullName evidence="2">Uncharacterized protein</fullName>
    </submittedName>
</protein>
<dbReference type="EMBL" id="LXQA010050952">
    <property type="protein sequence ID" value="MCI03020.1"/>
    <property type="molecule type" value="Genomic_DNA"/>
</dbReference>
<organism evidence="2 3">
    <name type="scientific">Trifolium medium</name>
    <dbReference type="NCBI Taxonomy" id="97028"/>
    <lineage>
        <taxon>Eukaryota</taxon>
        <taxon>Viridiplantae</taxon>
        <taxon>Streptophyta</taxon>
        <taxon>Embryophyta</taxon>
        <taxon>Tracheophyta</taxon>
        <taxon>Spermatophyta</taxon>
        <taxon>Magnoliopsida</taxon>
        <taxon>eudicotyledons</taxon>
        <taxon>Gunneridae</taxon>
        <taxon>Pentapetalae</taxon>
        <taxon>rosids</taxon>
        <taxon>fabids</taxon>
        <taxon>Fabales</taxon>
        <taxon>Fabaceae</taxon>
        <taxon>Papilionoideae</taxon>
        <taxon>50 kb inversion clade</taxon>
        <taxon>NPAAA clade</taxon>
        <taxon>Hologalegina</taxon>
        <taxon>IRL clade</taxon>
        <taxon>Trifolieae</taxon>
        <taxon>Trifolium</taxon>
    </lineage>
</organism>